<dbReference type="SUPFAM" id="SSF63829">
    <property type="entry name" value="Calcium-dependent phosphotriesterase"/>
    <property type="match status" value="1"/>
</dbReference>
<feature type="transmembrane region" description="Helical" evidence="3">
    <location>
        <begin position="798"/>
        <end position="820"/>
    </location>
</feature>
<dbReference type="SMART" id="SM00331">
    <property type="entry name" value="PP2C_SIG"/>
    <property type="match status" value="1"/>
</dbReference>
<dbReference type="EMBL" id="CP076133">
    <property type="protein sequence ID" value="QWG04890.1"/>
    <property type="molecule type" value="Genomic_DNA"/>
</dbReference>
<evidence type="ECO:0000256" key="1">
    <source>
        <dbReference type="ARBA" id="ARBA00022801"/>
    </source>
</evidence>
<evidence type="ECO:0000259" key="5">
    <source>
        <dbReference type="SMART" id="SM00331"/>
    </source>
</evidence>
<feature type="domain" description="PPM-type phosphatase" evidence="5">
    <location>
        <begin position="903"/>
        <end position="1129"/>
    </location>
</feature>
<gene>
    <name evidence="6" type="ORF">KMW28_20925</name>
</gene>
<keyword evidence="3" id="KW-0812">Transmembrane</keyword>
<feature type="chain" id="PRO_5043970835" evidence="4">
    <location>
        <begin position="20"/>
        <end position="1129"/>
    </location>
</feature>
<dbReference type="PANTHER" id="PTHR43156">
    <property type="entry name" value="STAGE II SPORULATION PROTEIN E-RELATED"/>
    <property type="match status" value="1"/>
</dbReference>
<evidence type="ECO:0000256" key="2">
    <source>
        <dbReference type="SAM" id="Coils"/>
    </source>
</evidence>
<keyword evidence="3" id="KW-0472">Membrane</keyword>
<keyword evidence="2" id="KW-0175">Coiled coil</keyword>
<feature type="coiled-coil region" evidence="2">
    <location>
        <begin position="824"/>
        <end position="869"/>
    </location>
</feature>
<dbReference type="InterPro" id="IPR036457">
    <property type="entry name" value="PPM-type-like_dom_sf"/>
</dbReference>
<reference evidence="6 7" key="1">
    <citation type="submission" date="2021-05" db="EMBL/GenBank/DDBJ databases">
        <title>Comparative genomic studies on the polysaccharide-degrading batcterial strains of the Flammeovirga genus.</title>
        <authorList>
            <person name="Zewei F."/>
            <person name="Zheng Z."/>
            <person name="Yu L."/>
            <person name="Ruyue G."/>
            <person name="Yanhong M."/>
            <person name="Yuanyuan C."/>
            <person name="Jingyan G."/>
            <person name="Wenjun H."/>
        </authorList>
    </citation>
    <scope>NUCLEOTIDE SEQUENCE [LARGE SCALE GENOMIC DNA]</scope>
    <source>
        <strain evidence="6 7">NBRC:100898</strain>
    </source>
</reference>
<dbReference type="InterPro" id="IPR015943">
    <property type="entry name" value="WD40/YVTN_repeat-like_dom_sf"/>
</dbReference>
<dbReference type="Gene3D" id="3.60.40.10">
    <property type="entry name" value="PPM-type phosphatase domain"/>
    <property type="match status" value="1"/>
</dbReference>
<dbReference type="Gene3D" id="2.60.40.10">
    <property type="entry name" value="Immunoglobulins"/>
    <property type="match status" value="1"/>
</dbReference>
<dbReference type="PANTHER" id="PTHR43156:SF9">
    <property type="entry name" value="HAMP DOMAIN-CONTAINING PROTEIN"/>
    <property type="match status" value="1"/>
</dbReference>
<dbReference type="GO" id="GO:0016791">
    <property type="term" value="F:phosphatase activity"/>
    <property type="evidence" value="ECO:0007669"/>
    <property type="project" value="TreeGrafter"/>
</dbReference>
<dbReference type="AlphaFoldDB" id="A0AAX1NBD7"/>
<keyword evidence="1" id="KW-0378">Hydrolase</keyword>
<dbReference type="Gene3D" id="2.130.10.10">
    <property type="entry name" value="YVTN repeat-like/Quinoprotein amine dehydrogenase"/>
    <property type="match status" value="2"/>
</dbReference>
<protein>
    <submittedName>
        <fullName evidence="6">SpoIIE family protein phosphatase</fullName>
    </submittedName>
</protein>
<proteinExistence type="predicted"/>
<dbReference type="Proteomes" id="UP000678679">
    <property type="component" value="Chromosome 2"/>
</dbReference>
<dbReference type="Pfam" id="PF07228">
    <property type="entry name" value="SpoIIE"/>
    <property type="match status" value="1"/>
</dbReference>
<feature type="signal peptide" evidence="4">
    <location>
        <begin position="1"/>
        <end position="19"/>
    </location>
</feature>
<dbReference type="KEGG" id="fya:KMW28_20925"/>
<evidence type="ECO:0000256" key="3">
    <source>
        <dbReference type="SAM" id="Phobius"/>
    </source>
</evidence>
<dbReference type="InterPro" id="IPR013783">
    <property type="entry name" value="Ig-like_fold"/>
</dbReference>
<name>A0AAX1NBD7_9BACT</name>
<organism evidence="6 7">
    <name type="scientific">Flammeovirga yaeyamensis</name>
    <dbReference type="NCBI Taxonomy" id="367791"/>
    <lineage>
        <taxon>Bacteria</taxon>
        <taxon>Pseudomonadati</taxon>
        <taxon>Bacteroidota</taxon>
        <taxon>Cytophagia</taxon>
        <taxon>Cytophagales</taxon>
        <taxon>Flammeovirgaceae</taxon>
        <taxon>Flammeovirga</taxon>
    </lineage>
</organism>
<keyword evidence="7" id="KW-1185">Reference proteome</keyword>
<keyword evidence="4" id="KW-0732">Signal</keyword>
<dbReference type="InterPro" id="IPR001932">
    <property type="entry name" value="PPM-type_phosphatase-like_dom"/>
</dbReference>
<evidence type="ECO:0000313" key="6">
    <source>
        <dbReference type="EMBL" id="QWG04890.1"/>
    </source>
</evidence>
<accession>A0AAX1NBD7</accession>
<dbReference type="InterPro" id="IPR052016">
    <property type="entry name" value="Bact_Sigma-Reg"/>
</dbReference>
<keyword evidence="3" id="KW-1133">Transmembrane helix</keyword>
<evidence type="ECO:0000256" key="4">
    <source>
        <dbReference type="SAM" id="SignalP"/>
    </source>
</evidence>
<sequence>MKWMNTIAILLICSISVIANDFDHEKPTPYIKYLNTLDGLSTFDINTIDEDRQGRIWFGNKGGAKGFDIYDGKKFEKWSTVKNNYLIKNALKSHQIKNGKIWILYQNFGNQGSLAVLEPIKKEVHYHHIIKDQKGEEKDLKQIKFIDMFFTNSEDAVYLLDNQKKLYKLTLDKNAKPEFISEINSPIDASKAKYAQTSVYVDSKETLWLSHGFKLFMKKESDVKFKMIQSDHMNKDYIINRFYQDNNGKMLILTNFGLFTVHRGVMVPVIKDSKHPINKTRITAMYHDELGNYWLGTWDGLYRSGGLTKTSKFELIDKNIKSKVFNCITGDSFGGIWFSVKDFGVGYIDLYNTTFGIIRNKDKEGKSKNVNYYFKDSKNREWILTSQGLSVRDLKTGKKGEYKKQQKESHKTLPQTDALGVFETSSGEIWVYFVNLYLCRVVGNDVTNLHLDFRYLNMNIVRNISGIEEDENGVFWVSSVDKGVASYNPKSFKLDSQPYDEFKKGSLSIVKDPRSNKMWFSTSKKGVFSFEIDRNSKVGKIENFKVINQENKENLPIRFLQFDEDYTLWGGNRNKKVFYKKDEEKEFTTLAQFDQIKDPVFNNIKVDGRAIWIVGDHLNYFDLDDEHLISFSSNSTKNNLFSKYEINQNHNGDIFFCGSNGVLFTNKKNIKFSPYQPKVFFNGLQVNGDWVDVGEEVNGRVLLSTYLDHSKKLELAYAENEVAISVRGIYPPAPNKITYKYRLKKENNKDQKWLTTKNEDINFGSVVPGTYEVEIFAEDHQGNVSKKNVLSLKVKKPWWMYPIVWVAFMILFMLIGIIIYKSKVKQHKEKAKLLENIVQERTKEIQMRNEELHQQSEELEQQRDHLFEANQTISTKNELITQSLNYAKTIQETILPIDDQMESSFTDHFVYYRPKDIVSGDFYWMAKEENKTIIACVDCTGHGVPGALMSMVGNAVLNQIVKEKKIFSPKVILEELDSRIKKILKQEKGFNDDGMDLSICCLERQEQKIKLTFSGAKNDLYYARSFENEVSVIKGTKRHIGGKIASSKEFEEESMYFLPGDRIYLFTDGIIDLHNGERRRFGRKRLIELVENTLDTPVSIQGEKIVKHVEEYSENQLQRDDITFMAMAL</sequence>
<evidence type="ECO:0000313" key="7">
    <source>
        <dbReference type="Proteomes" id="UP000678679"/>
    </source>
</evidence>
<dbReference type="RefSeq" id="WP_169662410.1">
    <property type="nucleotide sequence ID" value="NZ_CP076133.1"/>
</dbReference>